<feature type="signal peptide" evidence="1">
    <location>
        <begin position="1"/>
        <end position="31"/>
    </location>
</feature>
<keyword evidence="1" id="KW-0732">Signal</keyword>
<dbReference type="Proteomes" id="UP000781710">
    <property type="component" value="Unassembled WGS sequence"/>
</dbReference>
<dbReference type="Pfam" id="PF14346">
    <property type="entry name" value="DUF4398"/>
    <property type="match status" value="1"/>
</dbReference>
<evidence type="ECO:0000256" key="1">
    <source>
        <dbReference type="SAM" id="SignalP"/>
    </source>
</evidence>
<feature type="domain" description="DUF4398" evidence="2">
    <location>
        <begin position="37"/>
        <end position="113"/>
    </location>
</feature>
<dbReference type="Gene3D" id="1.20.1270.390">
    <property type="match status" value="1"/>
</dbReference>
<dbReference type="EMBL" id="PDWW01000005">
    <property type="protein sequence ID" value="KAF1726194.1"/>
    <property type="molecule type" value="Genomic_DNA"/>
</dbReference>
<keyword evidence="4" id="KW-1185">Reference proteome</keyword>
<gene>
    <name evidence="3" type="ORF">CSC78_05905</name>
</gene>
<comment type="caution">
    <text evidence="3">The sequence shown here is derived from an EMBL/GenBank/DDBJ whole genome shotgun (WGS) entry which is preliminary data.</text>
</comment>
<sequence length="131" mass="13829">MIVSFAHFRRPLHVMAAAVAAMALSGEPAFAQSAPTPELEAAVQAVQRADQADADQYAPEPLAAARQTLAQAQAANAARDKKKALDFAQRAAVEADLARARSQEAVALAEVAQRQAEIADLQRQIGGEGKR</sequence>
<dbReference type="InterPro" id="IPR025511">
    <property type="entry name" value="DUF4398"/>
</dbReference>
<organism evidence="3 4">
    <name type="scientific">Pseudoxanthomonas japonensis</name>
    <dbReference type="NCBI Taxonomy" id="69284"/>
    <lineage>
        <taxon>Bacteria</taxon>
        <taxon>Pseudomonadati</taxon>
        <taxon>Pseudomonadota</taxon>
        <taxon>Gammaproteobacteria</taxon>
        <taxon>Lysobacterales</taxon>
        <taxon>Lysobacteraceae</taxon>
        <taxon>Pseudoxanthomonas</taxon>
    </lineage>
</organism>
<reference evidence="3 4" key="1">
    <citation type="submission" date="2017-10" db="EMBL/GenBank/DDBJ databases">
        <title>Whole genome sequencing of members of genus Pseudoxanthomonas.</title>
        <authorList>
            <person name="Kumar S."/>
            <person name="Bansal K."/>
            <person name="Kaur A."/>
            <person name="Patil P."/>
            <person name="Sharma S."/>
            <person name="Patil P.B."/>
        </authorList>
    </citation>
    <scope>NUCLEOTIDE SEQUENCE [LARGE SCALE GENOMIC DNA]</scope>
    <source>
        <strain evidence="3 4">DSM 17109</strain>
    </source>
</reference>
<evidence type="ECO:0000259" key="2">
    <source>
        <dbReference type="Pfam" id="PF14346"/>
    </source>
</evidence>
<protein>
    <recommendedName>
        <fullName evidence="2">DUF4398 domain-containing protein</fullName>
    </recommendedName>
</protein>
<evidence type="ECO:0000313" key="3">
    <source>
        <dbReference type="EMBL" id="KAF1726194.1"/>
    </source>
</evidence>
<proteinExistence type="predicted"/>
<accession>A0ABQ6ZJB2</accession>
<dbReference type="RefSeq" id="WP_162337068.1">
    <property type="nucleotide sequence ID" value="NZ_JBHSRQ010000008.1"/>
</dbReference>
<feature type="chain" id="PRO_5047401616" description="DUF4398 domain-containing protein" evidence="1">
    <location>
        <begin position="32"/>
        <end position="131"/>
    </location>
</feature>
<name>A0ABQ6ZJB2_9GAMM</name>
<evidence type="ECO:0000313" key="4">
    <source>
        <dbReference type="Proteomes" id="UP000781710"/>
    </source>
</evidence>